<accession>A0A8S5PXJ3</accession>
<evidence type="ECO:0000256" key="3">
    <source>
        <dbReference type="ARBA" id="ARBA00023004"/>
    </source>
</evidence>
<evidence type="ECO:0000313" key="6">
    <source>
        <dbReference type="EMBL" id="DAE11743.1"/>
    </source>
</evidence>
<evidence type="ECO:0000256" key="4">
    <source>
        <dbReference type="ARBA" id="ARBA00023014"/>
    </source>
</evidence>
<dbReference type="SUPFAM" id="SSF102114">
    <property type="entry name" value="Radical SAM enzymes"/>
    <property type="match status" value="1"/>
</dbReference>
<dbReference type="InterPro" id="IPR007197">
    <property type="entry name" value="rSAM"/>
</dbReference>
<protein>
    <submittedName>
        <fullName evidence="6">Putative Fe-S oxidoreductase</fullName>
    </submittedName>
</protein>
<dbReference type="SFLD" id="SFLDS00029">
    <property type="entry name" value="Radical_SAM"/>
    <property type="match status" value="1"/>
</dbReference>
<dbReference type="EMBL" id="BK015536">
    <property type="protein sequence ID" value="DAE11743.1"/>
    <property type="molecule type" value="Genomic_DNA"/>
</dbReference>
<dbReference type="Pfam" id="PF04055">
    <property type="entry name" value="Radical_SAM"/>
    <property type="match status" value="1"/>
</dbReference>
<dbReference type="CDD" id="cd01335">
    <property type="entry name" value="Radical_SAM"/>
    <property type="match status" value="1"/>
</dbReference>
<dbReference type="InterPro" id="IPR058240">
    <property type="entry name" value="rSAM_sf"/>
</dbReference>
<keyword evidence="3" id="KW-0408">Iron</keyword>
<evidence type="ECO:0000256" key="2">
    <source>
        <dbReference type="ARBA" id="ARBA00022723"/>
    </source>
</evidence>
<dbReference type="PANTHER" id="PTHR11228">
    <property type="entry name" value="RADICAL SAM DOMAIN PROTEIN"/>
    <property type="match status" value="1"/>
</dbReference>
<evidence type="ECO:0000256" key="1">
    <source>
        <dbReference type="ARBA" id="ARBA00022691"/>
    </source>
</evidence>
<feature type="domain" description="Radical SAM core" evidence="5">
    <location>
        <begin position="78"/>
        <end position="211"/>
    </location>
</feature>
<sequence length="339" mass="37982">MCPRTTCMIPSLPCMKPCSGENVSTRCGSRCVRTSTRFCSMISSPSFRKGKRIFPPPLPSRSLMKRMFSNDDTVAVHVTRACNLRCAHCYQDDYPCGRKEMRPDAVFAALDRLTPANIVLYGGEPLTRPGAARAIMARYPKKGFILHTNGTLGGEGVRDILERCDHIFLTLESFFPERQPKGRSMSRALFVRLMGFVERYADKIRVVHNIYPEGNDRGFLKMARLRGLDVAVYPIVSPGTAETVGLDMDEALFRSLPVLGSPLTLPKLRVLEDGTVTRDMRGIYNGDGELPVSGKCRECPQLSACPFCSMFPHFCKDVIKAMYPAEPWFCTCTRRYAHV</sequence>
<dbReference type="PANTHER" id="PTHR11228:SF7">
    <property type="entry name" value="PQQA PEPTIDE CYCLASE"/>
    <property type="match status" value="1"/>
</dbReference>
<dbReference type="GO" id="GO:0051536">
    <property type="term" value="F:iron-sulfur cluster binding"/>
    <property type="evidence" value="ECO:0007669"/>
    <property type="project" value="UniProtKB-KW"/>
</dbReference>
<reference evidence="6" key="1">
    <citation type="journal article" date="2021" name="Proc. Natl. Acad. Sci. U.S.A.">
        <title>A Catalog of Tens of Thousands of Viruses from Human Metagenomes Reveals Hidden Associations with Chronic Diseases.</title>
        <authorList>
            <person name="Tisza M.J."/>
            <person name="Buck C.B."/>
        </authorList>
    </citation>
    <scope>NUCLEOTIDE SEQUENCE</scope>
    <source>
        <strain evidence="6">CtIlO27</strain>
    </source>
</reference>
<name>A0A8S5PXJ3_9CAUD</name>
<keyword evidence="2" id="KW-0479">Metal-binding</keyword>
<evidence type="ECO:0000259" key="5">
    <source>
        <dbReference type="Pfam" id="PF04055"/>
    </source>
</evidence>
<dbReference type="GO" id="GO:0046872">
    <property type="term" value="F:metal ion binding"/>
    <property type="evidence" value="ECO:0007669"/>
    <property type="project" value="UniProtKB-KW"/>
</dbReference>
<dbReference type="Gene3D" id="3.20.20.70">
    <property type="entry name" value="Aldolase class I"/>
    <property type="match status" value="1"/>
</dbReference>
<dbReference type="GO" id="GO:0003824">
    <property type="term" value="F:catalytic activity"/>
    <property type="evidence" value="ECO:0007669"/>
    <property type="project" value="InterPro"/>
</dbReference>
<keyword evidence="4" id="KW-0411">Iron-sulfur</keyword>
<proteinExistence type="predicted"/>
<dbReference type="InterPro" id="IPR050377">
    <property type="entry name" value="Radical_SAM_PqqE_MftC-like"/>
</dbReference>
<keyword evidence="1" id="KW-0949">S-adenosyl-L-methionine</keyword>
<dbReference type="InterPro" id="IPR013785">
    <property type="entry name" value="Aldolase_TIM"/>
</dbReference>
<organism evidence="6">
    <name type="scientific">Podoviridae sp. ctIlO27</name>
    <dbReference type="NCBI Taxonomy" id="2825238"/>
    <lineage>
        <taxon>Viruses</taxon>
        <taxon>Duplodnaviria</taxon>
        <taxon>Heunggongvirae</taxon>
        <taxon>Uroviricota</taxon>
        <taxon>Caudoviricetes</taxon>
    </lineage>
</organism>